<gene>
    <name evidence="2" type="ORF">CDEST_06943</name>
</gene>
<dbReference type="Proteomes" id="UP001322277">
    <property type="component" value="Chromosome 4"/>
</dbReference>
<evidence type="ECO:0000256" key="1">
    <source>
        <dbReference type="SAM" id="MobiDB-lite"/>
    </source>
</evidence>
<dbReference type="GeneID" id="87943446"/>
<feature type="compositionally biased region" description="Polar residues" evidence="1">
    <location>
        <begin position="1"/>
        <end position="14"/>
    </location>
</feature>
<dbReference type="KEGG" id="cdet:87943446"/>
<feature type="region of interest" description="Disordered" evidence="1">
    <location>
        <begin position="1"/>
        <end position="38"/>
    </location>
</feature>
<reference evidence="3" key="1">
    <citation type="journal article" date="2023" name="bioRxiv">
        <title>Complete genome of the Medicago anthracnose fungus, Colletotrichum destructivum, reveals a mini-chromosome-like region within a core chromosome.</title>
        <authorList>
            <person name="Lapalu N."/>
            <person name="Simon A."/>
            <person name="Lu A."/>
            <person name="Plaumann P.-L."/>
            <person name="Amselem J."/>
            <person name="Pigne S."/>
            <person name="Auger A."/>
            <person name="Koch C."/>
            <person name="Dallery J.-F."/>
            <person name="O'Connell R.J."/>
        </authorList>
    </citation>
    <scope>NUCLEOTIDE SEQUENCE [LARGE SCALE GENOMIC DNA]</scope>
    <source>
        <strain evidence="3">CBS 520.97</strain>
    </source>
</reference>
<evidence type="ECO:0000313" key="2">
    <source>
        <dbReference type="EMBL" id="WQF81929.1"/>
    </source>
</evidence>
<organism evidence="2 3">
    <name type="scientific">Colletotrichum destructivum</name>
    <dbReference type="NCBI Taxonomy" id="34406"/>
    <lineage>
        <taxon>Eukaryota</taxon>
        <taxon>Fungi</taxon>
        <taxon>Dikarya</taxon>
        <taxon>Ascomycota</taxon>
        <taxon>Pezizomycotina</taxon>
        <taxon>Sordariomycetes</taxon>
        <taxon>Hypocreomycetidae</taxon>
        <taxon>Glomerellales</taxon>
        <taxon>Glomerellaceae</taxon>
        <taxon>Colletotrichum</taxon>
        <taxon>Colletotrichum destructivum species complex</taxon>
    </lineage>
</organism>
<keyword evidence="3" id="KW-1185">Reference proteome</keyword>
<dbReference type="EMBL" id="CP137308">
    <property type="protein sequence ID" value="WQF81929.1"/>
    <property type="molecule type" value="Genomic_DNA"/>
</dbReference>
<evidence type="ECO:0000313" key="3">
    <source>
        <dbReference type="Proteomes" id="UP001322277"/>
    </source>
</evidence>
<sequence length="190" mass="21550">MQQASMEPTKASSHNTHRISKNPPPPATKSKSKSVTSNDRVTTDVLLAIKPVHLANIVTRQKNHEYRKYRLRDEVTRLWLYETREGGEGRSSITHIAVIPVSVRHTPGTVPTEPFGIGNDDFNAGRKQSKYDYPLLELYELIRPVTVAELKSHWGMGGAPMGWRYLTADLWQDRWGDDDQGRGDKVVQVF</sequence>
<accession>A0AAX4IF61</accession>
<proteinExistence type="predicted"/>
<name>A0AAX4IF61_9PEZI</name>
<protein>
    <submittedName>
        <fullName evidence="2">Uncharacterized protein</fullName>
    </submittedName>
</protein>
<dbReference type="RefSeq" id="XP_062779153.1">
    <property type="nucleotide sequence ID" value="XM_062923102.1"/>
</dbReference>
<dbReference type="AlphaFoldDB" id="A0AAX4IF61"/>